<organism evidence="2 3">
    <name type="scientific">Colletotrichum tanaceti</name>
    <dbReference type="NCBI Taxonomy" id="1306861"/>
    <lineage>
        <taxon>Eukaryota</taxon>
        <taxon>Fungi</taxon>
        <taxon>Dikarya</taxon>
        <taxon>Ascomycota</taxon>
        <taxon>Pezizomycotina</taxon>
        <taxon>Sordariomycetes</taxon>
        <taxon>Hypocreomycetidae</taxon>
        <taxon>Glomerellales</taxon>
        <taxon>Glomerellaceae</taxon>
        <taxon>Colletotrichum</taxon>
        <taxon>Colletotrichum destructivum species complex</taxon>
    </lineage>
</organism>
<name>A0A4U6XM93_9PEZI</name>
<comment type="caution">
    <text evidence="2">The sequence shown here is derived from an EMBL/GenBank/DDBJ whole genome shotgun (WGS) entry which is preliminary data.</text>
</comment>
<proteinExistence type="predicted"/>
<dbReference type="Proteomes" id="UP000310108">
    <property type="component" value="Unassembled WGS sequence"/>
</dbReference>
<feature type="region of interest" description="Disordered" evidence="1">
    <location>
        <begin position="67"/>
        <end position="93"/>
    </location>
</feature>
<reference evidence="2 3" key="1">
    <citation type="journal article" date="2019" name="PLoS ONE">
        <title>Comparative genome analysis indicates high evolutionary potential of pathogenicity genes in Colletotrichum tanaceti.</title>
        <authorList>
            <person name="Lelwala R.V."/>
            <person name="Korhonen P.K."/>
            <person name="Young N.D."/>
            <person name="Scott J.B."/>
            <person name="Ades P.A."/>
            <person name="Gasser R.B."/>
            <person name="Taylor P.W.J."/>
        </authorList>
    </citation>
    <scope>NUCLEOTIDE SEQUENCE [LARGE SCALE GENOMIC DNA]</scope>
    <source>
        <strain evidence="2">BRIP57314</strain>
    </source>
</reference>
<dbReference type="AlphaFoldDB" id="A0A4U6XM93"/>
<dbReference type="EMBL" id="PJEX01000058">
    <property type="protein sequence ID" value="TKW56782.1"/>
    <property type="molecule type" value="Genomic_DNA"/>
</dbReference>
<evidence type="ECO:0000313" key="3">
    <source>
        <dbReference type="Proteomes" id="UP000310108"/>
    </source>
</evidence>
<evidence type="ECO:0000256" key="1">
    <source>
        <dbReference type="SAM" id="MobiDB-lite"/>
    </source>
</evidence>
<feature type="compositionally biased region" description="Polar residues" evidence="1">
    <location>
        <begin position="67"/>
        <end position="83"/>
    </location>
</feature>
<evidence type="ECO:0000313" key="2">
    <source>
        <dbReference type="EMBL" id="TKW56782.1"/>
    </source>
</evidence>
<protein>
    <submittedName>
        <fullName evidence="2">Uncharacterized protein</fullName>
    </submittedName>
</protein>
<gene>
    <name evidence="2" type="ORF">CTA1_6884</name>
</gene>
<sequence>MTGKPTSLSRSLRQSSCHKLASSASSYAFCLLPSARHQQKAVSQTDKVTTPPDMVAPAEWHACIQESRTSSSAGLSKLSTIKPTATPRARDHSVMLSAAPAAAASAAPSNSASRVTCFASAAQSPRSPCRIGSVSSSLSDCLLSNY</sequence>
<accession>A0A4U6XM93</accession>
<keyword evidence="3" id="KW-1185">Reference proteome</keyword>